<dbReference type="InterPro" id="IPR032675">
    <property type="entry name" value="LRR_dom_sf"/>
</dbReference>
<dbReference type="AlphaFoldDB" id="A0A1X2HN77"/>
<sequence length="384" mass="43093">MLSLLLSECTKLTSLIMVQHESRLIVPRESLKPDLPDHPLALTHLSWSATFTLAYDHLLPHCPYLCSLTIGAPKRNQEQIEKVLEQCQSWCPRLKLLGLGLNAYHQQSDLDHYQRSFERYGASQQSGLSQLSIDYWELSATSAAACVSQARGSLKSLKILNGVDHPGRFWDACVSRMHTFSTSLPLESLHFSSDRQELTPTSSLPTFLEQCTALKSLTLKGMSFTDFSLARALAKTPHLEYISLTDIDRSNEPFDDFYSHQPRQPLGLEPVQLPHLQTLDIENSSIATDTLLGVMQAMESLTYWKLWRCEDASASTLASFVGQSPQLQCAFLFRVQHLDDAAVLKMTQLPSLTRVSFLYCPKVSRVGVKALQVIGKNVIFKHDV</sequence>
<accession>A0A1X2HN77</accession>
<name>A0A1X2HN77_SYNRA</name>
<reference evidence="1 2" key="1">
    <citation type="submission" date="2016-07" db="EMBL/GenBank/DDBJ databases">
        <title>Pervasive Adenine N6-methylation of Active Genes in Fungi.</title>
        <authorList>
            <consortium name="DOE Joint Genome Institute"/>
            <person name="Mondo S.J."/>
            <person name="Dannebaum R.O."/>
            <person name="Kuo R.C."/>
            <person name="Labutti K."/>
            <person name="Haridas S."/>
            <person name="Kuo A."/>
            <person name="Salamov A."/>
            <person name="Ahrendt S.R."/>
            <person name="Lipzen A."/>
            <person name="Sullivan W."/>
            <person name="Andreopoulos W.B."/>
            <person name="Clum A."/>
            <person name="Lindquist E."/>
            <person name="Daum C."/>
            <person name="Ramamoorthy G.K."/>
            <person name="Gryganskyi A."/>
            <person name="Culley D."/>
            <person name="Magnuson J.K."/>
            <person name="James T.Y."/>
            <person name="O'Malley M.A."/>
            <person name="Stajich J.E."/>
            <person name="Spatafora J.W."/>
            <person name="Visel A."/>
            <person name="Grigoriev I.V."/>
        </authorList>
    </citation>
    <scope>NUCLEOTIDE SEQUENCE [LARGE SCALE GENOMIC DNA]</scope>
    <source>
        <strain evidence="1 2">NRRL 2496</strain>
    </source>
</reference>
<dbReference type="EMBL" id="MCGN01000002">
    <property type="protein sequence ID" value="ORZ00752.1"/>
    <property type="molecule type" value="Genomic_DNA"/>
</dbReference>
<evidence type="ECO:0000313" key="2">
    <source>
        <dbReference type="Proteomes" id="UP000242180"/>
    </source>
</evidence>
<protein>
    <recommendedName>
        <fullName evidence="3">F-box domain-containing protein</fullName>
    </recommendedName>
</protein>
<organism evidence="1 2">
    <name type="scientific">Syncephalastrum racemosum</name>
    <name type="common">Filamentous fungus</name>
    <dbReference type="NCBI Taxonomy" id="13706"/>
    <lineage>
        <taxon>Eukaryota</taxon>
        <taxon>Fungi</taxon>
        <taxon>Fungi incertae sedis</taxon>
        <taxon>Mucoromycota</taxon>
        <taxon>Mucoromycotina</taxon>
        <taxon>Mucoromycetes</taxon>
        <taxon>Mucorales</taxon>
        <taxon>Syncephalastraceae</taxon>
        <taxon>Syncephalastrum</taxon>
    </lineage>
</organism>
<gene>
    <name evidence="1" type="ORF">BCR43DRAFT_152141</name>
</gene>
<evidence type="ECO:0008006" key="3">
    <source>
        <dbReference type="Google" id="ProtNLM"/>
    </source>
</evidence>
<proteinExistence type="predicted"/>
<keyword evidence="2" id="KW-1185">Reference proteome</keyword>
<dbReference type="Gene3D" id="3.80.10.10">
    <property type="entry name" value="Ribonuclease Inhibitor"/>
    <property type="match status" value="1"/>
</dbReference>
<comment type="caution">
    <text evidence="1">The sequence shown here is derived from an EMBL/GenBank/DDBJ whole genome shotgun (WGS) entry which is preliminary data.</text>
</comment>
<dbReference type="InParanoid" id="A0A1X2HN77"/>
<dbReference type="SUPFAM" id="SSF52047">
    <property type="entry name" value="RNI-like"/>
    <property type="match status" value="1"/>
</dbReference>
<dbReference type="Proteomes" id="UP000242180">
    <property type="component" value="Unassembled WGS sequence"/>
</dbReference>
<evidence type="ECO:0000313" key="1">
    <source>
        <dbReference type="EMBL" id="ORZ00752.1"/>
    </source>
</evidence>